<organism evidence="3 6">
    <name type="scientific">Didymodactylos carnosus</name>
    <dbReference type="NCBI Taxonomy" id="1234261"/>
    <lineage>
        <taxon>Eukaryota</taxon>
        <taxon>Metazoa</taxon>
        <taxon>Spiralia</taxon>
        <taxon>Gnathifera</taxon>
        <taxon>Rotifera</taxon>
        <taxon>Eurotatoria</taxon>
        <taxon>Bdelloidea</taxon>
        <taxon>Philodinida</taxon>
        <taxon>Philodinidae</taxon>
        <taxon>Didymodactylos</taxon>
    </lineage>
</organism>
<dbReference type="Proteomes" id="UP000682733">
    <property type="component" value="Unassembled WGS sequence"/>
</dbReference>
<reference evidence="3" key="1">
    <citation type="submission" date="2021-02" db="EMBL/GenBank/DDBJ databases">
        <authorList>
            <person name="Nowell W R."/>
        </authorList>
    </citation>
    <scope>NUCLEOTIDE SEQUENCE</scope>
</reference>
<evidence type="ECO:0000313" key="3">
    <source>
        <dbReference type="EMBL" id="CAF1570608.1"/>
    </source>
</evidence>
<evidence type="ECO:0000313" key="5">
    <source>
        <dbReference type="EMBL" id="CAF4433900.1"/>
    </source>
</evidence>
<feature type="region of interest" description="Disordered" evidence="1">
    <location>
        <begin position="285"/>
        <end position="358"/>
    </location>
</feature>
<evidence type="ECO:0000313" key="4">
    <source>
        <dbReference type="EMBL" id="CAF3885443.1"/>
    </source>
</evidence>
<accession>A0A815YIU6</accession>
<feature type="compositionally biased region" description="Polar residues" evidence="1">
    <location>
        <begin position="311"/>
        <end position="325"/>
    </location>
</feature>
<dbReference type="Proteomes" id="UP000677228">
    <property type="component" value="Unassembled WGS sequence"/>
</dbReference>
<evidence type="ECO:0000313" key="2">
    <source>
        <dbReference type="EMBL" id="CAF1115360.1"/>
    </source>
</evidence>
<comment type="caution">
    <text evidence="3">The sequence shown here is derived from an EMBL/GenBank/DDBJ whole genome shotgun (WGS) entry which is preliminary data.</text>
</comment>
<dbReference type="EMBL" id="CAJOBC010095620">
    <property type="protein sequence ID" value="CAF4433900.1"/>
    <property type="molecule type" value="Genomic_DNA"/>
</dbReference>
<evidence type="ECO:0000313" key="6">
    <source>
        <dbReference type="Proteomes" id="UP000663829"/>
    </source>
</evidence>
<proteinExistence type="predicted"/>
<gene>
    <name evidence="3" type="ORF">GPM918_LOCUS40374</name>
    <name evidence="2" type="ORF">OVA965_LOCUS19930</name>
    <name evidence="5" type="ORF">SRO942_LOCUS41312</name>
    <name evidence="4" type="ORF">TMI583_LOCUS20153</name>
</gene>
<protein>
    <submittedName>
        <fullName evidence="3">Uncharacterized protein</fullName>
    </submittedName>
</protein>
<name>A0A815YIU6_9BILA</name>
<evidence type="ECO:0000256" key="1">
    <source>
        <dbReference type="SAM" id="MobiDB-lite"/>
    </source>
</evidence>
<dbReference type="EMBL" id="CAJNOK010010419">
    <property type="protein sequence ID" value="CAF1115360.1"/>
    <property type="molecule type" value="Genomic_DNA"/>
</dbReference>
<dbReference type="OrthoDB" id="10060544at2759"/>
<dbReference type="Proteomes" id="UP000663829">
    <property type="component" value="Unassembled WGS sequence"/>
</dbReference>
<dbReference type="EMBL" id="CAJOBA010014851">
    <property type="protein sequence ID" value="CAF3885443.1"/>
    <property type="molecule type" value="Genomic_DNA"/>
</dbReference>
<dbReference type="AlphaFoldDB" id="A0A815YIU6"/>
<feature type="compositionally biased region" description="Acidic residues" evidence="1">
    <location>
        <begin position="285"/>
        <end position="298"/>
    </location>
</feature>
<sequence length="358" mass="40691">MSNGYDLNNLSFDILTYSNNKFNEFVKETLGDEELDIFKVQSIKSVHSLLRTKNVFGIFDLDCDELINIKERCCFKLKDNSYVIKQGIISSVAEFVDTLKALEQKYKMSLKQKHLNLPITDDNTMKNTSNNTLYQTSSSSFITTNNTQTPTTTIPISTQPVPLVSRSSSSSMSIYNVQQNHLEVITNAVDKWCNNNLNDIVIKQDDDYMINLVSQNDKDVEASIRCGCGTRILIPLRADSSTFHLSSYYRHLNTGRCRMIRNKQKQNNVSKDLEQKDEDVHEMIDETGDNNEITDDETNSIQNDNGKENTKSSSSVASPLTTVDTRLSLKRKYKSATQNSNRENQKTKSSLPNKKKKV</sequence>
<keyword evidence="6" id="KW-1185">Reference proteome</keyword>
<dbReference type="Proteomes" id="UP000681722">
    <property type="component" value="Unassembled WGS sequence"/>
</dbReference>
<dbReference type="EMBL" id="CAJNOQ010029793">
    <property type="protein sequence ID" value="CAF1570608.1"/>
    <property type="molecule type" value="Genomic_DNA"/>
</dbReference>